<dbReference type="PANTHER" id="PTHR46268">
    <property type="entry name" value="STRESS RESPONSE PROTEIN NHAX"/>
    <property type="match status" value="1"/>
</dbReference>
<feature type="domain" description="UspA" evidence="3">
    <location>
        <begin position="187"/>
        <end position="308"/>
    </location>
</feature>
<dbReference type="AlphaFoldDB" id="A0A4Y3QQT1"/>
<feature type="region of interest" description="Disordered" evidence="2">
    <location>
        <begin position="1"/>
        <end position="35"/>
    </location>
</feature>
<dbReference type="PRINTS" id="PR01438">
    <property type="entry name" value="UNVRSLSTRESS"/>
</dbReference>
<evidence type="ECO:0000259" key="3">
    <source>
        <dbReference type="Pfam" id="PF00582"/>
    </source>
</evidence>
<gene>
    <name evidence="4" type="ORF">SCA03_01960</name>
</gene>
<dbReference type="RefSeq" id="WP_051846392.1">
    <property type="nucleotide sequence ID" value="NZ_BJMM01000002.1"/>
</dbReference>
<evidence type="ECO:0000256" key="2">
    <source>
        <dbReference type="SAM" id="MobiDB-lite"/>
    </source>
</evidence>
<proteinExistence type="inferred from homology"/>
<dbReference type="InterPro" id="IPR014729">
    <property type="entry name" value="Rossmann-like_a/b/a_fold"/>
</dbReference>
<reference evidence="4 5" key="1">
    <citation type="submission" date="2019-06" db="EMBL/GenBank/DDBJ databases">
        <title>Whole genome shotgun sequence of Streptomyces cacaoi subsp. cacaoi NBRC 12748.</title>
        <authorList>
            <person name="Hosoyama A."/>
            <person name="Uohara A."/>
            <person name="Ohji S."/>
            <person name="Ichikawa N."/>
        </authorList>
    </citation>
    <scope>NUCLEOTIDE SEQUENCE [LARGE SCALE GENOMIC DNA]</scope>
    <source>
        <strain evidence="4 5">NBRC 12748</strain>
    </source>
</reference>
<keyword evidence="5" id="KW-1185">Reference proteome</keyword>
<dbReference type="Proteomes" id="UP000319210">
    <property type="component" value="Unassembled WGS sequence"/>
</dbReference>
<accession>A0A4Y3QQT1</accession>
<evidence type="ECO:0000256" key="1">
    <source>
        <dbReference type="ARBA" id="ARBA00008791"/>
    </source>
</evidence>
<dbReference type="InterPro" id="IPR006016">
    <property type="entry name" value="UspA"/>
</dbReference>
<dbReference type="Pfam" id="PF00582">
    <property type="entry name" value="Usp"/>
    <property type="match status" value="2"/>
</dbReference>
<name>A0A4Y3QQT1_STRCI</name>
<dbReference type="PANTHER" id="PTHR46268:SF6">
    <property type="entry name" value="UNIVERSAL STRESS PROTEIN UP12"/>
    <property type="match status" value="1"/>
</dbReference>
<comment type="caution">
    <text evidence="4">The sequence shown here is derived from an EMBL/GenBank/DDBJ whole genome shotgun (WGS) entry which is preliminary data.</text>
</comment>
<dbReference type="Gene3D" id="3.40.50.620">
    <property type="entry name" value="HUPs"/>
    <property type="match status" value="2"/>
</dbReference>
<dbReference type="EMBL" id="BJMM01000002">
    <property type="protein sequence ID" value="GEB47645.1"/>
    <property type="molecule type" value="Genomic_DNA"/>
</dbReference>
<sequence length="310" mass="32998">MTHPQQGPRPDREDSPEARPGPGRPPRVVVGVDGSPHSLRALDRAADEAARRNAALEVLCGATTPRRSVVPETDTDRERARQAAREVAAGAAERARDRVPGLEVDPCGVTEAPADALVKASRDAELTVIGTRGHGGFRGLLLGSVSLRLAAHAAGPLMVVRGVEPGAVQGPGETVVGLKWAGATEPVAFGCAQAELDGSPVRVVHAWSYPAMPSLSLKLPPKEPSEETQRAAEFVREAVEPFRRRHPAVRVTTEQHQGATAEYLIELSAQARLVVLGVRREQRRLGLQVGPVVHSVLQHARCPVVLVPTD</sequence>
<evidence type="ECO:0000313" key="4">
    <source>
        <dbReference type="EMBL" id="GEB47645.1"/>
    </source>
</evidence>
<organism evidence="4 5">
    <name type="scientific">Streptomyces cacaoi</name>
    <dbReference type="NCBI Taxonomy" id="1898"/>
    <lineage>
        <taxon>Bacteria</taxon>
        <taxon>Bacillati</taxon>
        <taxon>Actinomycetota</taxon>
        <taxon>Actinomycetes</taxon>
        <taxon>Kitasatosporales</taxon>
        <taxon>Streptomycetaceae</taxon>
        <taxon>Streptomyces</taxon>
    </lineage>
</organism>
<comment type="similarity">
    <text evidence="1">Belongs to the universal stress protein A family.</text>
</comment>
<evidence type="ECO:0000313" key="5">
    <source>
        <dbReference type="Proteomes" id="UP000319210"/>
    </source>
</evidence>
<dbReference type="OrthoDB" id="3865341at2"/>
<feature type="domain" description="UspA" evidence="3">
    <location>
        <begin position="27"/>
        <end position="161"/>
    </location>
</feature>
<protein>
    <submittedName>
        <fullName evidence="4">Universal stress protein</fullName>
    </submittedName>
</protein>
<dbReference type="SUPFAM" id="SSF52402">
    <property type="entry name" value="Adenine nucleotide alpha hydrolases-like"/>
    <property type="match status" value="2"/>
</dbReference>
<dbReference type="InterPro" id="IPR006015">
    <property type="entry name" value="Universal_stress_UspA"/>
</dbReference>